<keyword evidence="2" id="KW-0732">Signal</keyword>
<proteinExistence type="predicted"/>
<dbReference type="RefSeq" id="WP_136495055.1">
    <property type="nucleotide sequence ID" value="NZ_CP046052.1"/>
</dbReference>
<dbReference type="EMBL" id="CP046052">
    <property type="protein sequence ID" value="QGM44757.1"/>
    <property type="molecule type" value="Genomic_DNA"/>
</dbReference>
<dbReference type="Proteomes" id="UP000309061">
    <property type="component" value="Chromosome"/>
</dbReference>
<evidence type="ECO:0000256" key="2">
    <source>
        <dbReference type="SAM" id="SignalP"/>
    </source>
</evidence>
<evidence type="ECO:0000313" key="3">
    <source>
        <dbReference type="EMBL" id="QGM44757.1"/>
    </source>
</evidence>
<gene>
    <name evidence="3" type="ORF">H2LOC_003100</name>
</gene>
<reference evidence="3 4" key="1">
    <citation type="submission" date="2019-11" db="EMBL/GenBank/DDBJ databases">
        <title>The genome sequence of Methylocystis heyeri.</title>
        <authorList>
            <person name="Oshkin I.Y."/>
            <person name="Miroshnikov K."/>
            <person name="Dedysh S.N."/>
        </authorList>
    </citation>
    <scope>NUCLEOTIDE SEQUENCE [LARGE SCALE GENOMIC DNA]</scope>
    <source>
        <strain evidence="3 4">H2</strain>
    </source>
</reference>
<sequence>MRFRGSLLVAALMVGVLAAPLAHAEELSLDAQSLDTSGVPAKSKGKKASKAKQQQNAPTAAAKASGTPGGDRQFGELEGWSPGKAPPKKKEDDNSSSGPAKGPVGVSPTGSMSVGLPF</sequence>
<dbReference type="KEGG" id="mhey:H2LOC_003100"/>
<feature type="region of interest" description="Disordered" evidence="1">
    <location>
        <begin position="30"/>
        <end position="118"/>
    </location>
</feature>
<name>A0A6B8KAJ3_9HYPH</name>
<keyword evidence="4" id="KW-1185">Reference proteome</keyword>
<organism evidence="3 4">
    <name type="scientific">Methylocystis heyeri</name>
    <dbReference type="NCBI Taxonomy" id="391905"/>
    <lineage>
        <taxon>Bacteria</taxon>
        <taxon>Pseudomonadati</taxon>
        <taxon>Pseudomonadota</taxon>
        <taxon>Alphaproteobacteria</taxon>
        <taxon>Hyphomicrobiales</taxon>
        <taxon>Methylocystaceae</taxon>
        <taxon>Methylocystis</taxon>
    </lineage>
</organism>
<feature type="chain" id="PRO_5025441300" evidence="2">
    <location>
        <begin position="25"/>
        <end position="118"/>
    </location>
</feature>
<dbReference type="AlphaFoldDB" id="A0A6B8KAJ3"/>
<feature type="signal peptide" evidence="2">
    <location>
        <begin position="1"/>
        <end position="24"/>
    </location>
</feature>
<protein>
    <submittedName>
        <fullName evidence="3">Uncharacterized protein</fullName>
    </submittedName>
</protein>
<accession>A0A6B8KAJ3</accession>
<evidence type="ECO:0000313" key="4">
    <source>
        <dbReference type="Proteomes" id="UP000309061"/>
    </source>
</evidence>
<dbReference type="OrthoDB" id="8449434at2"/>
<evidence type="ECO:0000256" key="1">
    <source>
        <dbReference type="SAM" id="MobiDB-lite"/>
    </source>
</evidence>